<evidence type="ECO:0000256" key="4">
    <source>
        <dbReference type="PROSITE-ProRule" id="PRU00176"/>
    </source>
</evidence>
<feature type="domain" description="RRM" evidence="6">
    <location>
        <begin position="28"/>
        <end position="105"/>
    </location>
</feature>
<sequence>MYTAFSLSPRLLLIRQTWTAGRKVMLITKFFVSRLPERCSSKDVAEALLPFGSIQGVYIAKKRDKNGYRFGFASFKGVKDAAELEKQMRNIWIGSYRLFINVARFAKENDTGGVYRDNEEKKKGQRLNDQGERHQFFKEQEVFRGRSFINKGISFADTVSGKSQGAGSEKEVTVSEYAKAYVEMHDKAIVGKMKDLWNLRKLDILLKEANFGDAVIKYLGGLNVMVVFRSSVEADNFRANSPGFGWFVSVEIWKGQAIAFERLAWLNIHGVHLHLSGNETYDSVGRVFGKVIHASQRQSEDNILTYDCVCVLTDTVKRIEEVVVIIVKGKRFRIWVEEERGDWLPDSVEKQDTCSVDSDGWDLMSESEKTNKKKKRLGSQGVVGGGS</sequence>
<reference evidence="7" key="2">
    <citation type="submission" date="2020-06" db="EMBL/GenBank/DDBJ databases">
        <title>Helianthus annuus Genome sequencing and assembly Release 2.</title>
        <authorList>
            <person name="Gouzy J."/>
            <person name="Langlade N."/>
            <person name="Munos S."/>
        </authorList>
    </citation>
    <scope>NUCLEOTIDE SEQUENCE</scope>
    <source>
        <tissue evidence="7">Leaves</tissue>
    </source>
</reference>
<dbReference type="GO" id="GO:0006397">
    <property type="term" value="P:mRNA processing"/>
    <property type="evidence" value="ECO:0007669"/>
    <property type="project" value="UniProtKB-KW"/>
</dbReference>
<dbReference type="EMBL" id="MNCJ02000326">
    <property type="protein sequence ID" value="KAF5782186.1"/>
    <property type="molecule type" value="Genomic_DNA"/>
</dbReference>
<dbReference type="InterPro" id="IPR000504">
    <property type="entry name" value="RRM_dom"/>
</dbReference>
<dbReference type="Gene3D" id="3.30.70.330">
    <property type="match status" value="1"/>
</dbReference>
<evidence type="ECO:0000256" key="1">
    <source>
        <dbReference type="ARBA" id="ARBA00022664"/>
    </source>
</evidence>
<organism evidence="7 8">
    <name type="scientific">Helianthus annuus</name>
    <name type="common">Common sunflower</name>
    <dbReference type="NCBI Taxonomy" id="4232"/>
    <lineage>
        <taxon>Eukaryota</taxon>
        <taxon>Viridiplantae</taxon>
        <taxon>Streptophyta</taxon>
        <taxon>Embryophyta</taxon>
        <taxon>Tracheophyta</taxon>
        <taxon>Spermatophyta</taxon>
        <taxon>Magnoliopsida</taxon>
        <taxon>eudicotyledons</taxon>
        <taxon>Gunneridae</taxon>
        <taxon>Pentapetalae</taxon>
        <taxon>asterids</taxon>
        <taxon>campanulids</taxon>
        <taxon>Asterales</taxon>
        <taxon>Asteraceae</taxon>
        <taxon>Asteroideae</taxon>
        <taxon>Heliantheae alliance</taxon>
        <taxon>Heliantheae</taxon>
        <taxon>Helianthus</taxon>
    </lineage>
</organism>
<keyword evidence="3" id="KW-0508">mRNA splicing</keyword>
<gene>
    <name evidence="7" type="ORF">HanXRQr2_Chr11g0492631</name>
</gene>
<evidence type="ECO:0000256" key="3">
    <source>
        <dbReference type="ARBA" id="ARBA00023187"/>
    </source>
</evidence>
<keyword evidence="1" id="KW-0507">mRNA processing</keyword>
<evidence type="ECO:0000256" key="5">
    <source>
        <dbReference type="SAM" id="MobiDB-lite"/>
    </source>
</evidence>
<comment type="caution">
    <text evidence="7">The sequence shown here is derived from an EMBL/GenBank/DDBJ whole genome shotgun (WGS) entry which is preliminary data.</text>
</comment>
<accession>A0A9K3HPL7</accession>
<dbReference type="GO" id="GO:0008380">
    <property type="term" value="P:RNA splicing"/>
    <property type="evidence" value="ECO:0007669"/>
    <property type="project" value="UniProtKB-KW"/>
</dbReference>
<keyword evidence="2" id="KW-0747">Spliceosome</keyword>
<evidence type="ECO:0000259" key="6">
    <source>
        <dbReference type="PROSITE" id="PS50102"/>
    </source>
</evidence>
<dbReference type="InterPro" id="IPR050907">
    <property type="entry name" value="SRSF"/>
</dbReference>
<evidence type="ECO:0000313" key="7">
    <source>
        <dbReference type="EMBL" id="KAF5782186.1"/>
    </source>
</evidence>
<dbReference type="PROSITE" id="PS50102">
    <property type="entry name" value="RRM"/>
    <property type="match status" value="1"/>
</dbReference>
<dbReference type="InterPro" id="IPR012677">
    <property type="entry name" value="Nucleotide-bd_a/b_plait_sf"/>
</dbReference>
<evidence type="ECO:0000256" key="2">
    <source>
        <dbReference type="ARBA" id="ARBA00022728"/>
    </source>
</evidence>
<keyword evidence="8" id="KW-1185">Reference proteome</keyword>
<dbReference type="SMART" id="SM00360">
    <property type="entry name" value="RRM"/>
    <property type="match status" value="1"/>
</dbReference>
<dbReference type="PANTHER" id="PTHR23147">
    <property type="entry name" value="SERINE/ARGININE RICH SPLICING FACTOR"/>
    <property type="match status" value="1"/>
</dbReference>
<evidence type="ECO:0000313" key="8">
    <source>
        <dbReference type="Proteomes" id="UP000215914"/>
    </source>
</evidence>
<dbReference type="SUPFAM" id="SSF54928">
    <property type="entry name" value="RNA-binding domain, RBD"/>
    <property type="match status" value="1"/>
</dbReference>
<proteinExistence type="predicted"/>
<feature type="region of interest" description="Disordered" evidence="5">
    <location>
        <begin position="349"/>
        <end position="387"/>
    </location>
</feature>
<protein>
    <submittedName>
        <fullName evidence="7">RNA recognition motif domain, nucleotide-binding alpha-beta plait domain superfamily</fullName>
    </submittedName>
</protein>
<dbReference type="OrthoDB" id="1750209at2759"/>
<dbReference type="InterPro" id="IPR035979">
    <property type="entry name" value="RBD_domain_sf"/>
</dbReference>
<dbReference type="CDD" id="cd00590">
    <property type="entry name" value="RRM_SF"/>
    <property type="match status" value="1"/>
</dbReference>
<dbReference type="GO" id="GO:0005681">
    <property type="term" value="C:spliceosomal complex"/>
    <property type="evidence" value="ECO:0007669"/>
    <property type="project" value="UniProtKB-KW"/>
</dbReference>
<name>A0A9K3HPL7_HELAN</name>
<reference evidence="7" key="1">
    <citation type="journal article" date="2017" name="Nature">
        <title>The sunflower genome provides insights into oil metabolism, flowering and Asterid evolution.</title>
        <authorList>
            <person name="Badouin H."/>
            <person name="Gouzy J."/>
            <person name="Grassa C.J."/>
            <person name="Murat F."/>
            <person name="Staton S.E."/>
            <person name="Cottret L."/>
            <person name="Lelandais-Briere C."/>
            <person name="Owens G.L."/>
            <person name="Carrere S."/>
            <person name="Mayjonade B."/>
            <person name="Legrand L."/>
            <person name="Gill N."/>
            <person name="Kane N.C."/>
            <person name="Bowers J.E."/>
            <person name="Hubner S."/>
            <person name="Bellec A."/>
            <person name="Berard A."/>
            <person name="Berges H."/>
            <person name="Blanchet N."/>
            <person name="Boniface M.C."/>
            <person name="Brunel D."/>
            <person name="Catrice O."/>
            <person name="Chaidir N."/>
            <person name="Claudel C."/>
            <person name="Donnadieu C."/>
            <person name="Faraut T."/>
            <person name="Fievet G."/>
            <person name="Helmstetter N."/>
            <person name="King M."/>
            <person name="Knapp S.J."/>
            <person name="Lai Z."/>
            <person name="Le Paslier M.C."/>
            <person name="Lippi Y."/>
            <person name="Lorenzon L."/>
            <person name="Mandel J.R."/>
            <person name="Marage G."/>
            <person name="Marchand G."/>
            <person name="Marquand E."/>
            <person name="Bret-Mestries E."/>
            <person name="Morien E."/>
            <person name="Nambeesan S."/>
            <person name="Nguyen T."/>
            <person name="Pegot-Espagnet P."/>
            <person name="Pouilly N."/>
            <person name="Raftis F."/>
            <person name="Sallet E."/>
            <person name="Schiex T."/>
            <person name="Thomas J."/>
            <person name="Vandecasteele C."/>
            <person name="Vares D."/>
            <person name="Vear F."/>
            <person name="Vautrin S."/>
            <person name="Crespi M."/>
            <person name="Mangin B."/>
            <person name="Burke J.M."/>
            <person name="Salse J."/>
            <person name="Munos S."/>
            <person name="Vincourt P."/>
            <person name="Rieseberg L.H."/>
            <person name="Langlade N.B."/>
        </authorList>
    </citation>
    <scope>NUCLEOTIDE SEQUENCE</scope>
    <source>
        <tissue evidence="7">Leaves</tissue>
    </source>
</reference>
<dbReference type="Proteomes" id="UP000215914">
    <property type="component" value="Unassembled WGS sequence"/>
</dbReference>
<keyword evidence="4" id="KW-0694">RNA-binding</keyword>
<dbReference type="AlphaFoldDB" id="A0A9K3HPL7"/>
<dbReference type="Gramene" id="mRNA:HanXRQr2_Chr11g0492631">
    <property type="protein sequence ID" value="CDS:HanXRQr2_Chr11g0492631.1"/>
    <property type="gene ID" value="HanXRQr2_Chr11g0492631"/>
</dbReference>
<dbReference type="Pfam" id="PF00076">
    <property type="entry name" value="RRM_1"/>
    <property type="match status" value="1"/>
</dbReference>
<dbReference type="GO" id="GO:0003723">
    <property type="term" value="F:RNA binding"/>
    <property type="evidence" value="ECO:0007669"/>
    <property type="project" value="UniProtKB-UniRule"/>
</dbReference>